<protein>
    <recommendedName>
        <fullName evidence="1">Mos1 transposase HTH domain-containing protein</fullName>
    </recommendedName>
</protein>
<sequence length="149" mass="17812">MVNVTERDPLDTRRRIFEEYRKVQAHITAHPESWRSMAFRAHQKMCTVMRDAFIDYPEFEFWFSRFARGNFELDYDRSSDPEVRRQVTKQNQIRSYDSSNEFLRLLLRDVCKDVRAHVDNWDLRVDEISYFGSLDCHADGGILLGGLRK</sequence>
<dbReference type="Proteomes" id="UP000008281">
    <property type="component" value="Unassembled WGS sequence"/>
</dbReference>
<gene>
    <name evidence="2" type="ORF">CRE_11453</name>
</gene>
<accession>E3NBE0</accession>
<evidence type="ECO:0000313" key="2">
    <source>
        <dbReference type="EMBL" id="EFO91951.1"/>
    </source>
</evidence>
<evidence type="ECO:0000313" key="3">
    <source>
        <dbReference type="Proteomes" id="UP000008281"/>
    </source>
</evidence>
<proteinExistence type="predicted"/>
<dbReference type="InterPro" id="IPR041426">
    <property type="entry name" value="Mos1_HTH"/>
</dbReference>
<dbReference type="STRING" id="31234.E3NBE0"/>
<name>E3NBE0_CAERE</name>
<feature type="domain" description="Mos1 transposase HTH" evidence="1">
    <location>
        <begin position="38"/>
        <end position="70"/>
    </location>
</feature>
<dbReference type="InParanoid" id="E3NBE0"/>
<evidence type="ECO:0000259" key="1">
    <source>
        <dbReference type="Pfam" id="PF17906"/>
    </source>
</evidence>
<dbReference type="AlphaFoldDB" id="E3NBE0"/>
<dbReference type="EMBL" id="DS268585">
    <property type="protein sequence ID" value="EFO91951.1"/>
    <property type="molecule type" value="Genomic_DNA"/>
</dbReference>
<keyword evidence="3" id="KW-1185">Reference proteome</keyword>
<organism evidence="3">
    <name type="scientific">Caenorhabditis remanei</name>
    <name type="common">Caenorhabditis vulgaris</name>
    <dbReference type="NCBI Taxonomy" id="31234"/>
    <lineage>
        <taxon>Eukaryota</taxon>
        <taxon>Metazoa</taxon>
        <taxon>Ecdysozoa</taxon>
        <taxon>Nematoda</taxon>
        <taxon>Chromadorea</taxon>
        <taxon>Rhabditida</taxon>
        <taxon>Rhabditina</taxon>
        <taxon>Rhabditomorpha</taxon>
        <taxon>Rhabditoidea</taxon>
        <taxon>Rhabditidae</taxon>
        <taxon>Peloderinae</taxon>
        <taxon>Caenorhabditis</taxon>
    </lineage>
</organism>
<dbReference type="HOGENOM" id="CLU_1751399_0_0_1"/>
<reference evidence="2" key="1">
    <citation type="submission" date="2007-07" db="EMBL/GenBank/DDBJ databases">
        <title>PCAP assembly of the Caenorhabditis remanei genome.</title>
        <authorList>
            <consortium name="The Caenorhabditis remanei Sequencing Consortium"/>
            <person name="Wilson R.K."/>
        </authorList>
    </citation>
    <scope>NUCLEOTIDE SEQUENCE [LARGE SCALE GENOMIC DNA]</scope>
    <source>
        <strain evidence="2">PB4641</strain>
    </source>
</reference>
<dbReference type="Pfam" id="PF17906">
    <property type="entry name" value="HTH_48"/>
    <property type="match status" value="1"/>
</dbReference>
<dbReference type="OrthoDB" id="6137736at2759"/>